<dbReference type="GO" id="GO:0009306">
    <property type="term" value="P:protein secretion"/>
    <property type="evidence" value="ECO:0007669"/>
    <property type="project" value="UniProtKB-UniRule"/>
</dbReference>
<keyword evidence="7 9" id="KW-0811">Translocation</keyword>
<dbReference type="PANTHER" id="PTHR33910:SF1">
    <property type="entry name" value="PROTEIN TRANSLOCASE SUBUNIT SECE"/>
    <property type="match status" value="1"/>
</dbReference>
<dbReference type="InterPro" id="IPR001901">
    <property type="entry name" value="Translocase_SecE/Sec61-g"/>
</dbReference>
<accession>A0A0M3V4X2</accession>
<keyword evidence="11" id="KW-1185">Reference proteome</keyword>
<keyword evidence="9" id="KW-0997">Cell inner membrane</keyword>
<feature type="transmembrane region" description="Helical" evidence="9">
    <location>
        <begin position="46"/>
        <end position="69"/>
    </location>
</feature>
<evidence type="ECO:0000256" key="7">
    <source>
        <dbReference type="ARBA" id="ARBA00023010"/>
    </source>
</evidence>
<keyword evidence="8 9" id="KW-0472">Membrane</keyword>
<dbReference type="PROSITE" id="PS01067">
    <property type="entry name" value="SECE_SEC61G"/>
    <property type="match status" value="1"/>
</dbReference>
<comment type="similarity">
    <text evidence="9">Belongs to the SecE/SEC61-gamma family.</text>
</comment>
<dbReference type="NCBIfam" id="TIGR00964">
    <property type="entry name" value="secE_bact"/>
    <property type="match status" value="1"/>
</dbReference>
<keyword evidence="6 9" id="KW-1133">Transmembrane helix</keyword>
<dbReference type="GO" id="GO:0008320">
    <property type="term" value="F:protein transmembrane transporter activity"/>
    <property type="evidence" value="ECO:0007669"/>
    <property type="project" value="UniProtKB-UniRule"/>
</dbReference>
<dbReference type="GO" id="GO:0043952">
    <property type="term" value="P:protein transport by the Sec complex"/>
    <property type="evidence" value="ECO:0007669"/>
    <property type="project" value="UniProtKB-UniRule"/>
</dbReference>
<dbReference type="InterPro" id="IPR005807">
    <property type="entry name" value="SecE_bac"/>
</dbReference>
<dbReference type="RefSeq" id="WP_062290310.1">
    <property type="nucleotide sequence ID" value="NZ_CP012036.1"/>
</dbReference>
<evidence type="ECO:0000256" key="5">
    <source>
        <dbReference type="ARBA" id="ARBA00022927"/>
    </source>
</evidence>
<dbReference type="GO" id="GO:0031676">
    <property type="term" value="C:plasma membrane-derived thylakoid membrane"/>
    <property type="evidence" value="ECO:0007669"/>
    <property type="project" value="UniProtKB-SubCell"/>
</dbReference>
<sequence length="73" mass="8145">MAKKNEAEMPENTGGLNIQNFFQGTKEELEKVVWPSRRQLVSESAAVLLMVTLSASLIYLVDGLFAWAAKQVF</sequence>
<dbReference type="EMBL" id="CP012036">
    <property type="protein sequence ID" value="ALF52697.1"/>
    <property type="molecule type" value="Genomic_DNA"/>
</dbReference>
<name>A0A0M3V4X2_9NOSO</name>
<proteinExistence type="inferred from homology"/>
<reference evidence="11" key="1">
    <citation type="submission" date="2015-07" db="EMBL/GenBank/DDBJ databases">
        <title>Genome Of Nitrogen-Fixing Cyanobacterium Nostoc piscinale CENA21 From Solimoes/Amazon River Floodplain Sediments And Comparative Genomics To Uncover Biosynthetic Natural Products Potential.</title>
        <authorList>
            <person name="Leao T.F."/>
            <person name="Leao P.N."/>
            <person name="Guimaraes P.I."/>
            <person name="de Melo A.G.C."/>
            <person name="Ramos R.T.J."/>
            <person name="Silva A."/>
            <person name="Fiore M.F."/>
            <person name="Schneider M.P.C."/>
        </authorList>
    </citation>
    <scope>NUCLEOTIDE SEQUENCE [LARGE SCALE GENOMIC DNA]</scope>
    <source>
        <strain evidence="11">CENA21</strain>
    </source>
</reference>
<dbReference type="InterPro" id="IPR038379">
    <property type="entry name" value="SecE_sf"/>
</dbReference>
<evidence type="ECO:0000256" key="3">
    <source>
        <dbReference type="ARBA" id="ARBA00022475"/>
    </source>
</evidence>
<dbReference type="OrthoDB" id="532376at2"/>
<gene>
    <name evidence="9" type="primary">secE</name>
    <name evidence="10" type="ORF">ACX27_07280</name>
</gene>
<evidence type="ECO:0000313" key="11">
    <source>
        <dbReference type="Proteomes" id="UP000062645"/>
    </source>
</evidence>
<dbReference type="KEGG" id="npz:ACX27_07280"/>
<dbReference type="Proteomes" id="UP000062645">
    <property type="component" value="Chromosome"/>
</dbReference>
<dbReference type="Pfam" id="PF00584">
    <property type="entry name" value="SecE"/>
    <property type="match status" value="1"/>
</dbReference>
<comment type="subcellular location">
    <subcellularLocation>
        <location evidence="9">Cell inner membrane</location>
        <topology evidence="9">Single-pass membrane protein</topology>
    </subcellularLocation>
    <subcellularLocation>
        <location evidence="9">Cellular thylakoid membrane</location>
        <topology evidence="9">Single-pass membrane protein</topology>
    </subcellularLocation>
    <subcellularLocation>
        <location evidence="1">Membrane</location>
    </subcellularLocation>
</comment>
<evidence type="ECO:0000256" key="9">
    <source>
        <dbReference type="HAMAP-Rule" id="MF_00422"/>
    </source>
</evidence>
<evidence type="ECO:0000313" key="10">
    <source>
        <dbReference type="EMBL" id="ALF52697.1"/>
    </source>
</evidence>
<protein>
    <recommendedName>
        <fullName evidence="9">Protein translocase subunit SecE</fullName>
    </recommendedName>
</protein>
<keyword evidence="9" id="KW-0793">Thylakoid</keyword>
<dbReference type="AlphaFoldDB" id="A0A0M3V4X2"/>
<comment type="function">
    <text evidence="9">Essential subunit of the Sec protein translocation channel SecYEG. Clamps together the 2 halves of SecY. May contact the channel plug during translocation.</text>
</comment>
<comment type="subunit">
    <text evidence="9">Component of the Sec protein translocase complex. Heterotrimer consisting of SecY, SecE and SecG subunits. The heterotrimers can form oligomers, although 1 heterotrimer is thought to be able to translocate proteins. Interacts with the ribosome. Interacts with SecDF, and other proteins may be involved. Interacts with SecA.</text>
</comment>
<dbReference type="Gene3D" id="1.20.5.1030">
    <property type="entry name" value="Preprotein translocase secy subunit"/>
    <property type="match status" value="1"/>
</dbReference>
<dbReference type="GO" id="GO:0006605">
    <property type="term" value="P:protein targeting"/>
    <property type="evidence" value="ECO:0007669"/>
    <property type="project" value="UniProtKB-UniRule"/>
</dbReference>
<keyword evidence="2 9" id="KW-0813">Transport</keyword>
<evidence type="ECO:0000256" key="4">
    <source>
        <dbReference type="ARBA" id="ARBA00022692"/>
    </source>
</evidence>
<evidence type="ECO:0000256" key="1">
    <source>
        <dbReference type="ARBA" id="ARBA00004370"/>
    </source>
</evidence>
<keyword evidence="3 9" id="KW-1003">Cell membrane</keyword>
<dbReference type="PANTHER" id="PTHR33910">
    <property type="entry name" value="PROTEIN TRANSLOCASE SUBUNIT SECE"/>
    <property type="match status" value="1"/>
</dbReference>
<evidence type="ECO:0000256" key="2">
    <source>
        <dbReference type="ARBA" id="ARBA00022448"/>
    </source>
</evidence>
<evidence type="ECO:0000256" key="8">
    <source>
        <dbReference type="ARBA" id="ARBA00023136"/>
    </source>
</evidence>
<dbReference type="STRING" id="224013.ACX27_07280"/>
<keyword evidence="4 9" id="KW-0812">Transmembrane</keyword>
<reference evidence="10 11" key="2">
    <citation type="journal article" date="2016" name="Genome Announc.">
        <title>Draft Genome Sequence of the N2-Fixing Cyanobacterium Nostoc piscinale CENA21, Isolated from the Brazilian Amazon Floodplain.</title>
        <authorList>
            <person name="Leao T."/>
            <person name="Guimaraes P.I."/>
            <person name="de Melo A.G."/>
            <person name="Ramos R.T."/>
            <person name="Leao P.N."/>
            <person name="Silva A."/>
            <person name="Fiore M.F."/>
            <person name="Schneider M.P."/>
        </authorList>
    </citation>
    <scope>NUCLEOTIDE SEQUENCE [LARGE SCALE GENOMIC DNA]</scope>
    <source>
        <strain evidence="10 11">CENA21</strain>
    </source>
</reference>
<dbReference type="HAMAP" id="MF_00422">
    <property type="entry name" value="SecE"/>
    <property type="match status" value="1"/>
</dbReference>
<keyword evidence="5 9" id="KW-0653">Protein transport</keyword>
<dbReference type="PATRIC" id="fig|224013.5.peg.1771"/>
<organism evidence="10 11">
    <name type="scientific">Nostoc piscinale CENA21</name>
    <dbReference type="NCBI Taxonomy" id="224013"/>
    <lineage>
        <taxon>Bacteria</taxon>
        <taxon>Bacillati</taxon>
        <taxon>Cyanobacteriota</taxon>
        <taxon>Cyanophyceae</taxon>
        <taxon>Nostocales</taxon>
        <taxon>Nostocaceae</taxon>
        <taxon>Nostoc</taxon>
    </lineage>
</organism>
<evidence type="ECO:0000256" key="6">
    <source>
        <dbReference type="ARBA" id="ARBA00022989"/>
    </source>
</evidence>
<dbReference type="GO" id="GO:0065002">
    <property type="term" value="P:intracellular protein transmembrane transport"/>
    <property type="evidence" value="ECO:0007669"/>
    <property type="project" value="UniProtKB-UniRule"/>
</dbReference>